<dbReference type="Proteomes" id="UP000615687">
    <property type="component" value="Unassembled WGS sequence"/>
</dbReference>
<dbReference type="PRINTS" id="PR00455">
    <property type="entry name" value="HTHTETR"/>
</dbReference>
<dbReference type="PROSITE" id="PS50977">
    <property type="entry name" value="HTH_TETR_2"/>
    <property type="match status" value="1"/>
</dbReference>
<dbReference type="Pfam" id="PF00440">
    <property type="entry name" value="TetR_N"/>
    <property type="match status" value="1"/>
</dbReference>
<dbReference type="Pfam" id="PF17937">
    <property type="entry name" value="TetR_C_28"/>
    <property type="match status" value="1"/>
</dbReference>
<evidence type="ECO:0000256" key="1">
    <source>
        <dbReference type="ARBA" id="ARBA00023125"/>
    </source>
</evidence>
<dbReference type="Gene3D" id="1.10.357.10">
    <property type="entry name" value="Tetracycline Repressor, domain 2"/>
    <property type="match status" value="1"/>
</dbReference>
<sequence>MNLRQTRKPPTTKIEILGAALDIVREAGALSLTIDAVAERSGFSKGGVLYNFPTKDILVVAMVQHVADRFAVDVEERRQLYLDADSPTLAAMIDVTERWIENELSVARALMVANLSFPGLVAPILELKSRLKSNIQTETADLTGALVIWSALEGLQFSNAHCVALHTDEERLAVLAELRRRVNVEGRR</sequence>
<comment type="caution">
    <text evidence="4">The sequence shown here is derived from an EMBL/GenBank/DDBJ whole genome shotgun (WGS) entry which is preliminary data.</text>
</comment>
<dbReference type="InterPro" id="IPR001647">
    <property type="entry name" value="HTH_TetR"/>
</dbReference>
<feature type="DNA-binding region" description="H-T-H motif" evidence="2">
    <location>
        <begin position="33"/>
        <end position="52"/>
    </location>
</feature>
<evidence type="ECO:0000259" key="3">
    <source>
        <dbReference type="PROSITE" id="PS50977"/>
    </source>
</evidence>
<reference evidence="4 5" key="1">
    <citation type="submission" date="2020-09" db="EMBL/GenBank/DDBJ databases">
        <title>The genome sequence of type strain Labrenzia polysiphoniae KACC 19711.</title>
        <authorList>
            <person name="Liu Y."/>
        </authorList>
    </citation>
    <scope>NUCLEOTIDE SEQUENCE [LARGE SCALE GENOMIC DNA]</scope>
    <source>
        <strain evidence="4 5">KACC 19711</strain>
    </source>
</reference>
<protein>
    <submittedName>
        <fullName evidence="4">TetR family transcriptional regulator</fullName>
    </submittedName>
</protein>
<evidence type="ECO:0000313" key="4">
    <source>
        <dbReference type="EMBL" id="MBD8875327.1"/>
    </source>
</evidence>
<dbReference type="InterPro" id="IPR041479">
    <property type="entry name" value="TetR_CgmR_C"/>
</dbReference>
<name>A0ABR9C6E3_9HYPH</name>
<dbReference type="RefSeq" id="WP_192107271.1">
    <property type="nucleotide sequence ID" value="NZ_JACYXJ010000001.1"/>
</dbReference>
<feature type="domain" description="HTH tetR-type" evidence="3">
    <location>
        <begin position="10"/>
        <end position="70"/>
    </location>
</feature>
<dbReference type="EMBL" id="JACYXJ010000001">
    <property type="protein sequence ID" value="MBD8875327.1"/>
    <property type="molecule type" value="Genomic_DNA"/>
</dbReference>
<proteinExistence type="predicted"/>
<gene>
    <name evidence="4" type="ORF">IG617_03395</name>
</gene>
<evidence type="ECO:0000256" key="2">
    <source>
        <dbReference type="PROSITE-ProRule" id="PRU00335"/>
    </source>
</evidence>
<accession>A0ABR9C6E3</accession>
<dbReference type="SUPFAM" id="SSF46689">
    <property type="entry name" value="Homeodomain-like"/>
    <property type="match status" value="1"/>
</dbReference>
<evidence type="ECO:0000313" key="5">
    <source>
        <dbReference type="Proteomes" id="UP000615687"/>
    </source>
</evidence>
<keyword evidence="1 2" id="KW-0238">DNA-binding</keyword>
<keyword evidence="5" id="KW-1185">Reference proteome</keyword>
<organism evidence="4 5">
    <name type="scientific">Roseibium polysiphoniae</name>
    <dbReference type="NCBI Taxonomy" id="2571221"/>
    <lineage>
        <taxon>Bacteria</taxon>
        <taxon>Pseudomonadati</taxon>
        <taxon>Pseudomonadota</taxon>
        <taxon>Alphaproteobacteria</taxon>
        <taxon>Hyphomicrobiales</taxon>
        <taxon>Stappiaceae</taxon>
        <taxon>Roseibium</taxon>
    </lineage>
</organism>
<dbReference type="InterPro" id="IPR009057">
    <property type="entry name" value="Homeodomain-like_sf"/>
</dbReference>